<proteinExistence type="inferred from homology"/>
<dbReference type="GO" id="GO:0008933">
    <property type="term" value="F:peptidoglycan lytic transglycosylase activity"/>
    <property type="evidence" value="ECO:0007669"/>
    <property type="project" value="InterPro"/>
</dbReference>
<dbReference type="InterPro" id="IPR023346">
    <property type="entry name" value="Lysozyme-like_dom_sf"/>
</dbReference>
<dbReference type="OrthoDB" id="9781970at2"/>
<dbReference type="CDD" id="cd00254">
    <property type="entry name" value="LT-like"/>
    <property type="match status" value="1"/>
</dbReference>
<comment type="caution">
    <text evidence="3">The sequence shown here is derived from an EMBL/GenBank/DDBJ whole genome shotgun (WGS) entry which is preliminary data.</text>
</comment>
<dbReference type="GO" id="GO:0016020">
    <property type="term" value="C:membrane"/>
    <property type="evidence" value="ECO:0007669"/>
    <property type="project" value="InterPro"/>
</dbReference>
<dbReference type="STRING" id="897.B2D07_09635"/>
<accession>S7UZB2</accession>
<dbReference type="Gene3D" id="1.10.530.10">
    <property type="match status" value="1"/>
</dbReference>
<dbReference type="PROSITE" id="PS00922">
    <property type="entry name" value="TRANSGLYCOSYLASE"/>
    <property type="match status" value="1"/>
</dbReference>
<evidence type="ECO:0000256" key="1">
    <source>
        <dbReference type="ARBA" id="ARBA00007734"/>
    </source>
</evidence>
<sequence length="208" mass="23270">MTSSSEPSASDTGGISHSPPKKLWLLIFCIATACFFTEIPSAKGRPFSAADPTVNHRDAGTNTASITIARKTENAYDKIILEAAHRHDVHPALIKAIIKAESSYNPRAVSRRGARGLMQLMPGTARAMGVKNSFNPKHNIHGGTKYFRHLLDQFKGNIRLALAAYNAGIERVRHYGRVPPYKETRSYINKVMSYYREYRSEMRMMARS</sequence>
<dbReference type="GO" id="GO:0000270">
    <property type="term" value="P:peptidoglycan metabolic process"/>
    <property type="evidence" value="ECO:0007669"/>
    <property type="project" value="InterPro"/>
</dbReference>
<dbReference type="eggNOG" id="COG0741">
    <property type="taxonomic scope" value="Bacteria"/>
</dbReference>
<dbReference type="Proteomes" id="UP000014977">
    <property type="component" value="Unassembled WGS sequence"/>
</dbReference>
<comment type="similarity">
    <text evidence="1">Belongs to the transglycosylase Slt family.</text>
</comment>
<evidence type="ECO:0000313" key="4">
    <source>
        <dbReference type="Proteomes" id="UP000014977"/>
    </source>
</evidence>
<dbReference type="PANTHER" id="PTHR37423">
    <property type="entry name" value="SOLUBLE LYTIC MUREIN TRANSGLYCOSYLASE-RELATED"/>
    <property type="match status" value="1"/>
</dbReference>
<protein>
    <submittedName>
        <fullName evidence="3">Lytic transglycosylase catalytic</fullName>
    </submittedName>
</protein>
<name>S7UZB2_DESML</name>
<dbReference type="PANTHER" id="PTHR37423:SF2">
    <property type="entry name" value="MEMBRANE-BOUND LYTIC MUREIN TRANSGLYCOSYLASE C"/>
    <property type="match status" value="1"/>
</dbReference>
<keyword evidence="4" id="KW-1185">Reference proteome</keyword>
<dbReference type="InterPro" id="IPR008258">
    <property type="entry name" value="Transglycosylase_SLT_dom_1"/>
</dbReference>
<dbReference type="InterPro" id="IPR000189">
    <property type="entry name" value="Transglyc_AS"/>
</dbReference>
<feature type="domain" description="Transglycosylase SLT" evidence="2">
    <location>
        <begin position="80"/>
        <end position="184"/>
    </location>
</feature>
<reference evidence="3 4" key="1">
    <citation type="journal article" date="2013" name="Genome Announc.">
        <title>Draft genome sequences for three mercury-methylating, sulfate-reducing bacteria.</title>
        <authorList>
            <person name="Brown S.D."/>
            <person name="Hurt R.A.Jr."/>
            <person name="Gilmour C.C."/>
            <person name="Elias D.A."/>
        </authorList>
    </citation>
    <scope>NUCLEOTIDE SEQUENCE [LARGE SCALE GENOMIC DNA]</scope>
    <source>
        <strain evidence="3 4">DSM 2059</strain>
    </source>
</reference>
<evidence type="ECO:0000259" key="2">
    <source>
        <dbReference type="Pfam" id="PF01464"/>
    </source>
</evidence>
<gene>
    <name evidence="3" type="ORF">dsmv_3022</name>
</gene>
<organism evidence="3 4">
    <name type="scientific">Desulfococcus multivorans DSM 2059</name>
    <dbReference type="NCBI Taxonomy" id="1121405"/>
    <lineage>
        <taxon>Bacteria</taxon>
        <taxon>Pseudomonadati</taxon>
        <taxon>Thermodesulfobacteriota</taxon>
        <taxon>Desulfobacteria</taxon>
        <taxon>Desulfobacterales</taxon>
        <taxon>Desulfococcaceae</taxon>
        <taxon>Desulfococcus</taxon>
    </lineage>
</organism>
<dbReference type="RefSeq" id="WP_020878089.1">
    <property type="nucleotide sequence ID" value="NZ_ATHJ01000101.1"/>
</dbReference>
<dbReference type="AlphaFoldDB" id="S7UZB2"/>
<evidence type="ECO:0000313" key="3">
    <source>
        <dbReference type="EMBL" id="EPR37733.1"/>
    </source>
</evidence>
<dbReference type="EMBL" id="ATHJ01000101">
    <property type="protein sequence ID" value="EPR37733.1"/>
    <property type="molecule type" value="Genomic_DNA"/>
</dbReference>
<dbReference type="Pfam" id="PF01464">
    <property type="entry name" value="SLT"/>
    <property type="match status" value="1"/>
</dbReference>
<dbReference type="SUPFAM" id="SSF53955">
    <property type="entry name" value="Lysozyme-like"/>
    <property type="match status" value="1"/>
</dbReference>